<dbReference type="InterPro" id="IPR023753">
    <property type="entry name" value="FAD/NAD-binding_dom"/>
</dbReference>
<dbReference type="OrthoDB" id="9802028at2"/>
<dbReference type="SUPFAM" id="SSF51905">
    <property type="entry name" value="FAD/NAD(P)-binding domain"/>
    <property type="match status" value="1"/>
</dbReference>
<evidence type="ECO:0000259" key="9">
    <source>
        <dbReference type="Pfam" id="PF07992"/>
    </source>
</evidence>
<proteinExistence type="inferred from homology"/>
<gene>
    <name evidence="10" type="ORF">IV68_GL001077</name>
</gene>
<evidence type="ECO:0000256" key="3">
    <source>
        <dbReference type="ARBA" id="ARBA00022630"/>
    </source>
</evidence>
<dbReference type="EMBL" id="JQAX01000004">
    <property type="protein sequence ID" value="KRN31197.1"/>
    <property type="molecule type" value="Genomic_DNA"/>
</dbReference>
<dbReference type="Proteomes" id="UP000051296">
    <property type="component" value="Unassembled WGS sequence"/>
</dbReference>
<dbReference type="Gene3D" id="3.50.50.60">
    <property type="entry name" value="FAD/NAD(P)-binding domain"/>
    <property type="match status" value="2"/>
</dbReference>
<keyword evidence="4" id="KW-0274">FAD</keyword>
<evidence type="ECO:0000256" key="5">
    <source>
        <dbReference type="ARBA" id="ARBA00023002"/>
    </source>
</evidence>
<keyword evidence="3" id="KW-0285">Flavoprotein</keyword>
<dbReference type="InterPro" id="IPR004099">
    <property type="entry name" value="Pyr_nucl-diS_OxRdtase_dimer"/>
</dbReference>
<dbReference type="Pfam" id="PF07992">
    <property type="entry name" value="Pyr_redox_2"/>
    <property type="match status" value="1"/>
</dbReference>
<dbReference type="InParanoid" id="A0A0R2G2K0"/>
<evidence type="ECO:0000256" key="6">
    <source>
        <dbReference type="ARBA" id="ARBA00023097"/>
    </source>
</evidence>
<keyword evidence="6" id="KW-0558">Oxidation</keyword>
<dbReference type="InterPro" id="IPR036188">
    <property type="entry name" value="FAD/NAD-bd_sf"/>
</dbReference>
<dbReference type="InterPro" id="IPR050260">
    <property type="entry name" value="FAD-bd_OxRdtase"/>
</dbReference>
<feature type="domain" description="FAD/NAD(P)-binding" evidence="9">
    <location>
        <begin position="2"/>
        <end position="306"/>
    </location>
</feature>
<dbReference type="Pfam" id="PF02852">
    <property type="entry name" value="Pyr_redox_dim"/>
    <property type="match status" value="1"/>
</dbReference>
<reference evidence="10 11" key="1">
    <citation type="journal article" date="2015" name="Genome Announc.">
        <title>Expanding the biotechnology potential of lactobacilli through comparative genomics of 213 strains and associated genera.</title>
        <authorList>
            <person name="Sun Z."/>
            <person name="Harris H.M."/>
            <person name="McCann A."/>
            <person name="Guo C."/>
            <person name="Argimon S."/>
            <person name="Zhang W."/>
            <person name="Yang X."/>
            <person name="Jeffery I.B."/>
            <person name="Cooney J.C."/>
            <person name="Kagawa T.F."/>
            <person name="Liu W."/>
            <person name="Song Y."/>
            <person name="Salvetti E."/>
            <person name="Wrobel A."/>
            <person name="Rasinkangas P."/>
            <person name="Parkhill J."/>
            <person name="Rea M.C."/>
            <person name="O'Sullivan O."/>
            <person name="Ritari J."/>
            <person name="Douillard F.P."/>
            <person name="Paul Ross R."/>
            <person name="Yang R."/>
            <person name="Briner A.E."/>
            <person name="Felis G.E."/>
            <person name="de Vos W.M."/>
            <person name="Barrangou R."/>
            <person name="Klaenhammer T.R."/>
            <person name="Caufield P.W."/>
            <person name="Cui Y."/>
            <person name="Zhang H."/>
            <person name="O'Toole P.W."/>
        </authorList>
    </citation>
    <scope>NUCLEOTIDE SEQUENCE [LARGE SCALE GENOMIC DNA]</scope>
    <source>
        <strain evidence="10 11">DSM 20190</strain>
    </source>
</reference>
<dbReference type="eggNOG" id="COG0446">
    <property type="taxonomic scope" value="Bacteria"/>
</dbReference>
<dbReference type="RefSeq" id="WP_022791847.1">
    <property type="nucleotide sequence ID" value="NZ_ATUU01000004.1"/>
</dbReference>
<evidence type="ECO:0000259" key="8">
    <source>
        <dbReference type="Pfam" id="PF02852"/>
    </source>
</evidence>
<dbReference type="PRINTS" id="PR00368">
    <property type="entry name" value="FADPNR"/>
</dbReference>
<comment type="cofactor">
    <cofactor evidence="1">
        <name>FAD</name>
        <dbReference type="ChEBI" id="CHEBI:57692"/>
    </cofactor>
</comment>
<dbReference type="PRINTS" id="PR00411">
    <property type="entry name" value="PNDRDTASEI"/>
</dbReference>
<dbReference type="PANTHER" id="PTHR43429:SF1">
    <property type="entry name" value="NAD(P)H SULFUR OXIDOREDUCTASE (COA-DEPENDENT)"/>
    <property type="match status" value="1"/>
</dbReference>
<name>A0A0R2G2K0_9LACO</name>
<evidence type="ECO:0000313" key="10">
    <source>
        <dbReference type="EMBL" id="KRN31197.1"/>
    </source>
</evidence>
<keyword evidence="7" id="KW-0676">Redox-active center</keyword>
<feature type="domain" description="Pyridine nucleotide-disulphide oxidoreductase dimerisation" evidence="8">
    <location>
        <begin position="335"/>
        <end position="436"/>
    </location>
</feature>
<evidence type="ECO:0000256" key="7">
    <source>
        <dbReference type="ARBA" id="ARBA00023284"/>
    </source>
</evidence>
<dbReference type="PATRIC" id="fig|1123500.6.peg.1078"/>
<comment type="caution">
    <text evidence="10">The sequence shown here is derived from an EMBL/GenBank/DDBJ whole genome shotgun (WGS) entry which is preliminary data.</text>
</comment>
<comment type="similarity">
    <text evidence="2">Belongs to the class-III pyridine nucleotide-disulfide oxidoreductase family.</text>
</comment>
<dbReference type="SUPFAM" id="SSF55424">
    <property type="entry name" value="FAD/NAD-linked reductases, dimerisation (C-terminal) domain"/>
    <property type="match status" value="1"/>
</dbReference>
<sequence>MRYVIVGASHGGHEAALELLTQDPTAEVTIFEQDEFVSFMSCGMELYLTNQVKDPNTIRNFKPEDITVLGGHVENNAQVRAINDDQHEVTVFHTKTHEEEQVPYDKLIISSGVTPARLPVPGAELGNIYLMRGYDWARKLKAKLTDPTVKEVTIVGAGYIGIEAVESFLQAGKKVTLIDTLPRVLAAYLNQPMTDLITKRLVEHGVAIHTGEFVQAYQGSKGQVKQVRTDQGTYETDLVVEAIGVKPSTEWLAGQVALDKRGWIKTDPYLQTNLPDVYAIGDAILPYSIPAGQPMPIALATTARREAQYVVQTMNGLANKRPFKGVVGTSALSILNYQFATAGLNEVTAQRAGLAVEISNYVDQRRPYYVSSAAGNGQVMVNLVYAPIEHTLLGGAVLADQYDVTQLGSVLSLAISQRMTIEDLAEADFFFQPGFDRQWNVLNLAAQHALGYGDFTR</sequence>
<evidence type="ECO:0000256" key="2">
    <source>
        <dbReference type="ARBA" id="ARBA00009130"/>
    </source>
</evidence>
<organism evidence="10 11">
    <name type="scientific">Weissella halotolerans DSM 20190</name>
    <dbReference type="NCBI Taxonomy" id="1123500"/>
    <lineage>
        <taxon>Bacteria</taxon>
        <taxon>Bacillati</taxon>
        <taxon>Bacillota</taxon>
        <taxon>Bacilli</taxon>
        <taxon>Lactobacillales</taxon>
        <taxon>Lactobacillaceae</taxon>
        <taxon>Weissella</taxon>
    </lineage>
</organism>
<dbReference type="GO" id="GO:0004601">
    <property type="term" value="F:peroxidase activity"/>
    <property type="evidence" value="ECO:0007669"/>
    <property type="project" value="UniProtKB-KW"/>
</dbReference>
<protein>
    <submittedName>
        <fullName evidence="10">NADH peroxidase</fullName>
    </submittedName>
</protein>
<evidence type="ECO:0000256" key="4">
    <source>
        <dbReference type="ARBA" id="ARBA00022827"/>
    </source>
</evidence>
<evidence type="ECO:0000313" key="11">
    <source>
        <dbReference type="Proteomes" id="UP000051296"/>
    </source>
</evidence>
<keyword evidence="11" id="KW-1185">Reference proteome</keyword>
<keyword evidence="10" id="KW-0575">Peroxidase</keyword>
<keyword evidence="5" id="KW-0560">Oxidoreductase</keyword>
<dbReference type="Gene3D" id="3.30.390.30">
    <property type="match status" value="1"/>
</dbReference>
<accession>A0A0R2G2K0</accession>
<dbReference type="AlphaFoldDB" id="A0A0R2G2K0"/>
<dbReference type="PANTHER" id="PTHR43429">
    <property type="entry name" value="PYRIDINE NUCLEOTIDE-DISULFIDE OXIDOREDUCTASE DOMAIN-CONTAINING"/>
    <property type="match status" value="1"/>
</dbReference>
<dbReference type="InterPro" id="IPR016156">
    <property type="entry name" value="FAD/NAD-linked_Rdtase_dimer_sf"/>
</dbReference>
<evidence type="ECO:0000256" key="1">
    <source>
        <dbReference type="ARBA" id="ARBA00001974"/>
    </source>
</evidence>
<dbReference type="STRING" id="1123500.GCA_000420365_01128"/>